<organism evidence="2 3">
    <name type="scientific">Metapseudomonas resinovorans NBRC 106553</name>
    <dbReference type="NCBI Taxonomy" id="1245471"/>
    <lineage>
        <taxon>Bacteria</taxon>
        <taxon>Pseudomonadati</taxon>
        <taxon>Pseudomonadota</taxon>
        <taxon>Gammaproteobacteria</taxon>
        <taxon>Pseudomonadales</taxon>
        <taxon>Pseudomonadaceae</taxon>
        <taxon>Metapseudomonas</taxon>
    </lineage>
</organism>
<sequence>MRRFRQRPAFDRDKRRPGEGRGSAGHDRAAAGAFGPVENDLGNFGSSRASEPTRNRVEFQVISVPRIAF</sequence>
<dbReference type="PATRIC" id="fig|1245471.3.peg.732"/>
<evidence type="ECO:0000256" key="1">
    <source>
        <dbReference type="SAM" id="MobiDB-lite"/>
    </source>
</evidence>
<protein>
    <submittedName>
        <fullName evidence="2">Uncharacterized protein</fullName>
    </submittedName>
</protein>
<feature type="compositionally biased region" description="Basic and acidic residues" evidence="1">
    <location>
        <begin position="8"/>
        <end position="29"/>
    </location>
</feature>
<evidence type="ECO:0000313" key="3">
    <source>
        <dbReference type="Proteomes" id="UP000015503"/>
    </source>
</evidence>
<keyword evidence="3" id="KW-1185">Reference proteome</keyword>
<dbReference type="KEGG" id="pre:PCA10_07230"/>
<dbReference type="EMBL" id="AP013068">
    <property type="protein sequence ID" value="BAN46455.1"/>
    <property type="molecule type" value="Genomic_DNA"/>
</dbReference>
<dbReference type="Proteomes" id="UP000015503">
    <property type="component" value="Chromosome"/>
</dbReference>
<gene>
    <name evidence="2" type="ORF">PCA10_07230</name>
</gene>
<reference evidence="2 3" key="1">
    <citation type="journal article" date="2013" name="Genome Announc.">
        <title>Complete Genome Sequence of the Carbazole Degrader Pseudomonas resinovorans Strain CA10 (NBRC 106553).</title>
        <authorList>
            <person name="Shintani M."/>
            <person name="Hosoyama A."/>
            <person name="Ohji S."/>
            <person name="Tsuchikane K."/>
            <person name="Takarada H."/>
            <person name="Yamazoe A."/>
            <person name="Fujita N."/>
            <person name="Nojiri H."/>
        </authorList>
    </citation>
    <scope>NUCLEOTIDE SEQUENCE [LARGE SCALE GENOMIC DNA]</scope>
    <source>
        <strain evidence="2 3">NBRC 106553</strain>
    </source>
</reference>
<feature type="region of interest" description="Disordered" evidence="1">
    <location>
        <begin position="1"/>
        <end position="53"/>
    </location>
</feature>
<evidence type="ECO:0000313" key="2">
    <source>
        <dbReference type="EMBL" id="BAN46455.1"/>
    </source>
</evidence>
<accession>S6AFD5</accession>
<dbReference type="HOGENOM" id="CLU_2772815_0_0_6"/>
<name>S6AFD5_METRE</name>
<dbReference type="AlphaFoldDB" id="S6AFD5"/>
<proteinExistence type="predicted"/>